<accession>A0A0K8MDQ8</accession>
<evidence type="ECO:0000313" key="2">
    <source>
        <dbReference type="EMBL" id="GAO98666.1"/>
    </source>
</evidence>
<feature type="chain" id="PRO_5005512713" evidence="1">
    <location>
        <begin position="21"/>
        <end position="108"/>
    </location>
</feature>
<proteinExistence type="predicted"/>
<sequence precursor="true">MKRFFFFFLLLVILTAPAIASSFSSNFTAEDIWENAQKVVKVFNNEPYGNYAILENDKKVGVVARKEGQLTIEHEEVGRFLIVRIMDQDQFMQAISLPMINLMIALQT</sequence>
<evidence type="ECO:0000313" key="3">
    <source>
        <dbReference type="Proteomes" id="UP000036771"/>
    </source>
</evidence>
<dbReference type="EMBL" id="BBVC01000076">
    <property type="protein sequence ID" value="GAO98666.1"/>
    <property type="molecule type" value="Genomic_DNA"/>
</dbReference>
<organism evidence="2 3">
    <name type="scientific">Caedimonas varicaedens</name>
    <dbReference type="NCBI Taxonomy" id="1629334"/>
    <lineage>
        <taxon>Bacteria</taxon>
        <taxon>Pseudomonadati</taxon>
        <taxon>Pseudomonadota</taxon>
        <taxon>Alphaproteobacteria</taxon>
        <taxon>Holosporales</taxon>
        <taxon>Caedimonadaceae</taxon>
        <taxon>Caedimonas</taxon>
    </lineage>
</organism>
<keyword evidence="1" id="KW-0732">Signal</keyword>
<reference evidence="2 3" key="1">
    <citation type="submission" date="2015-03" db="EMBL/GenBank/DDBJ databases">
        <title>Caedibacter varicaedens, whole genome shotgun sequence.</title>
        <authorList>
            <person name="Suzuki H."/>
            <person name="Dapper A.L."/>
            <person name="Gibson A.K."/>
            <person name="Jackson C."/>
            <person name="Lee H."/>
            <person name="Pejaver V.R."/>
            <person name="Doak T."/>
            <person name="Lynch M."/>
        </authorList>
    </citation>
    <scope>NUCLEOTIDE SEQUENCE [LARGE SCALE GENOMIC DNA]</scope>
</reference>
<name>A0A0K8MDQ8_9PROT</name>
<dbReference type="Proteomes" id="UP000036771">
    <property type="component" value="Unassembled WGS sequence"/>
</dbReference>
<dbReference type="AlphaFoldDB" id="A0A0K8MDQ8"/>
<gene>
    <name evidence="2" type="ORF">Cva_01330</name>
</gene>
<comment type="caution">
    <text evidence="2">The sequence shown here is derived from an EMBL/GenBank/DDBJ whole genome shotgun (WGS) entry which is preliminary data.</text>
</comment>
<protein>
    <submittedName>
        <fullName evidence="2">Uncharacterized protein</fullName>
    </submittedName>
</protein>
<feature type="signal peptide" evidence="1">
    <location>
        <begin position="1"/>
        <end position="20"/>
    </location>
</feature>
<evidence type="ECO:0000256" key="1">
    <source>
        <dbReference type="SAM" id="SignalP"/>
    </source>
</evidence>
<keyword evidence="3" id="KW-1185">Reference proteome</keyword>